<evidence type="ECO:0000313" key="2">
    <source>
        <dbReference type="EMBL" id="MBT1443798.1"/>
    </source>
</evidence>
<dbReference type="NCBIfam" id="TIGR02532">
    <property type="entry name" value="IV_pilin_GFxxxE"/>
    <property type="match status" value="1"/>
</dbReference>
<reference evidence="2 3" key="1">
    <citation type="submission" date="2021-05" db="EMBL/GenBank/DDBJ databases">
        <title>Shewanella sp. JM162201.</title>
        <authorList>
            <person name="Xu S."/>
            <person name="Li A."/>
        </authorList>
    </citation>
    <scope>NUCLEOTIDE SEQUENCE [LARGE SCALE GENOMIC DNA]</scope>
    <source>
        <strain evidence="2 3">JM162201</strain>
    </source>
</reference>
<name>A0ABS5V1J9_9GAMM</name>
<organism evidence="2 3">
    <name type="scientific">Shewanella jiangmenensis</name>
    <dbReference type="NCBI Taxonomy" id="2837387"/>
    <lineage>
        <taxon>Bacteria</taxon>
        <taxon>Pseudomonadati</taxon>
        <taxon>Pseudomonadota</taxon>
        <taxon>Gammaproteobacteria</taxon>
        <taxon>Alteromonadales</taxon>
        <taxon>Shewanellaceae</taxon>
        <taxon>Shewanella</taxon>
    </lineage>
</organism>
<evidence type="ECO:0000313" key="3">
    <source>
        <dbReference type="Proteomes" id="UP001195903"/>
    </source>
</evidence>
<dbReference type="EMBL" id="JAHEPS010000001">
    <property type="protein sequence ID" value="MBT1443798.1"/>
    <property type="molecule type" value="Genomic_DNA"/>
</dbReference>
<evidence type="ECO:0000256" key="1">
    <source>
        <dbReference type="SAM" id="Phobius"/>
    </source>
</evidence>
<sequence>MKQTQQGFTLTEVMVSLVISVVALLGLGKAQLQSLKHASNSFNYTQASIHAQNVAERIWLRACEFQRSPAQFEDVNYRQSLQPGGNYSLTLPANFANQMAITVSWQDKRIEDNNSVSVNLTFPEFCQ</sequence>
<keyword evidence="1" id="KW-1133">Transmembrane helix</keyword>
<keyword evidence="1" id="KW-0812">Transmembrane</keyword>
<dbReference type="Pfam" id="PF07963">
    <property type="entry name" value="N_methyl"/>
    <property type="match status" value="1"/>
</dbReference>
<proteinExistence type="predicted"/>
<accession>A0ABS5V1J9</accession>
<keyword evidence="3" id="KW-1185">Reference proteome</keyword>
<dbReference type="Proteomes" id="UP001195903">
    <property type="component" value="Unassembled WGS sequence"/>
</dbReference>
<comment type="caution">
    <text evidence="2">The sequence shown here is derived from an EMBL/GenBank/DDBJ whole genome shotgun (WGS) entry which is preliminary data.</text>
</comment>
<protein>
    <submittedName>
        <fullName evidence="2">Prepilin-type N-terminal cleavage/methylation domain-containing protein</fullName>
    </submittedName>
</protein>
<gene>
    <name evidence="2" type="ORF">KJI95_04555</name>
</gene>
<feature type="transmembrane region" description="Helical" evidence="1">
    <location>
        <begin position="6"/>
        <end position="27"/>
    </location>
</feature>
<dbReference type="RefSeq" id="WP_214505958.1">
    <property type="nucleotide sequence ID" value="NZ_JAHEPS010000001.1"/>
</dbReference>
<dbReference type="InterPro" id="IPR012902">
    <property type="entry name" value="N_methyl_site"/>
</dbReference>
<keyword evidence="1" id="KW-0472">Membrane</keyword>